<protein>
    <recommendedName>
        <fullName evidence="3">Amidinotransferase</fullName>
    </recommendedName>
</protein>
<dbReference type="PANTHER" id="PTHR43224">
    <property type="entry name" value="AMIDINOTRANSFERASE"/>
    <property type="match status" value="1"/>
</dbReference>
<dbReference type="PIRSF" id="PIRSF028188">
    <property type="entry name" value="Amdntrnsf_FN0238"/>
    <property type="match status" value="1"/>
</dbReference>
<keyword evidence="2" id="KW-1185">Reference proteome</keyword>
<dbReference type="SUPFAM" id="SSF55909">
    <property type="entry name" value="Pentein"/>
    <property type="match status" value="1"/>
</dbReference>
<name>A0A1T5GSN6_9SPHI</name>
<dbReference type="InterPro" id="IPR014541">
    <property type="entry name" value="Amdntrnsf_FN0238"/>
</dbReference>
<dbReference type="PANTHER" id="PTHR43224:SF1">
    <property type="entry name" value="AMIDINOTRANSFERASE"/>
    <property type="match status" value="1"/>
</dbReference>
<proteinExistence type="predicted"/>
<organism evidence="1 2">
    <name type="scientific">Sphingobacterium nematocida</name>
    <dbReference type="NCBI Taxonomy" id="1513896"/>
    <lineage>
        <taxon>Bacteria</taxon>
        <taxon>Pseudomonadati</taxon>
        <taxon>Bacteroidota</taxon>
        <taxon>Sphingobacteriia</taxon>
        <taxon>Sphingobacteriales</taxon>
        <taxon>Sphingobacteriaceae</taxon>
        <taxon>Sphingobacterium</taxon>
    </lineage>
</organism>
<sequence>MQTTDTVLMIEPVAFGFNTQTAMNNYFQVNEKNADVQINALAEFHKFTEKLRNQGINVIVIRDSLFPNTPDSIFPNNWVSFHQDGKVVLYPMFAKNRREERRMDIIEHIKCQGFNVGEIDDRTGTEEEGLFLEGTGSIIFDHTNKIAYGSVSIRLDEELFRSFCKDYGFRPVVFHSFHTVGVQRLPVYHTNVMMCVADKFVVICLACIDSETERETVIKEIQHSGKEIIEISEEQMKQFAGNMLEVHNTEGKKFLIMSQTAYLSLSLQQIETIEKFDEIIYSDLGTIETNGGGSARCMLAEVFLPRSSMSSHVLSPKL</sequence>
<dbReference type="RefSeq" id="WP_079645947.1">
    <property type="nucleotide sequence ID" value="NZ_FUZF01000033.1"/>
</dbReference>
<dbReference type="OrthoDB" id="9788268at2"/>
<evidence type="ECO:0000313" key="2">
    <source>
        <dbReference type="Proteomes" id="UP000190150"/>
    </source>
</evidence>
<evidence type="ECO:0000313" key="1">
    <source>
        <dbReference type="EMBL" id="SKC11379.1"/>
    </source>
</evidence>
<dbReference type="Proteomes" id="UP000190150">
    <property type="component" value="Unassembled WGS sequence"/>
</dbReference>
<dbReference type="Gene3D" id="3.75.10.10">
    <property type="entry name" value="L-arginine/glycine Amidinotransferase, Chain A"/>
    <property type="match status" value="1"/>
</dbReference>
<dbReference type="EMBL" id="FUZF01000033">
    <property type="protein sequence ID" value="SKC11379.1"/>
    <property type="molecule type" value="Genomic_DNA"/>
</dbReference>
<dbReference type="NCBIfam" id="NF046062">
    <property type="entry name" value="citrull_CtlX"/>
    <property type="match status" value="1"/>
</dbReference>
<evidence type="ECO:0008006" key="3">
    <source>
        <dbReference type="Google" id="ProtNLM"/>
    </source>
</evidence>
<dbReference type="Pfam" id="PF19420">
    <property type="entry name" value="DDAH_eukar"/>
    <property type="match status" value="1"/>
</dbReference>
<reference evidence="2" key="1">
    <citation type="submission" date="2017-02" db="EMBL/GenBank/DDBJ databases">
        <authorList>
            <person name="Varghese N."/>
            <person name="Submissions S."/>
        </authorList>
    </citation>
    <scope>NUCLEOTIDE SEQUENCE [LARGE SCALE GENOMIC DNA]</scope>
    <source>
        <strain evidence="2">DSM 24091</strain>
    </source>
</reference>
<dbReference type="AlphaFoldDB" id="A0A1T5GSN6"/>
<gene>
    <name evidence="1" type="ORF">SAMN05660841_04333</name>
</gene>
<accession>A0A1T5GSN6</accession>